<dbReference type="GO" id="GO:0004722">
    <property type="term" value="F:protein serine/threonine phosphatase activity"/>
    <property type="evidence" value="ECO:0007669"/>
    <property type="project" value="UniProtKB-EC"/>
</dbReference>
<evidence type="ECO:0000256" key="3">
    <source>
        <dbReference type="ARBA" id="ARBA00022723"/>
    </source>
</evidence>
<evidence type="ECO:0000256" key="7">
    <source>
        <dbReference type="ARBA" id="ARBA00047761"/>
    </source>
</evidence>
<dbReference type="InterPro" id="IPR015655">
    <property type="entry name" value="PP2C"/>
</dbReference>
<reference evidence="15 16" key="1">
    <citation type="submission" date="2018-09" db="EMBL/GenBank/DDBJ databases">
        <title>Micromonospora sp. nov. MS1-9, isolated from a root of Musa sp.</title>
        <authorList>
            <person name="Kuncharoen N."/>
            <person name="Kudo T."/>
            <person name="Ohkuma M."/>
            <person name="Yuki M."/>
            <person name="Tanasupawat S."/>
        </authorList>
    </citation>
    <scope>NUCLEOTIDE SEQUENCE [LARGE SCALE GENOMIC DNA]</scope>
    <source>
        <strain evidence="15 16">MS1-9</strain>
    </source>
</reference>
<dbReference type="Proteomes" id="UP000275865">
    <property type="component" value="Unassembled WGS sequence"/>
</dbReference>
<keyword evidence="6" id="KW-0464">Manganese</keyword>
<evidence type="ECO:0000256" key="10">
    <source>
        <dbReference type="ARBA" id="ARBA00077741"/>
    </source>
</evidence>
<dbReference type="GO" id="GO:0046872">
    <property type="term" value="F:metal ion binding"/>
    <property type="evidence" value="ECO:0007669"/>
    <property type="project" value="UniProtKB-KW"/>
</dbReference>
<evidence type="ECO:0000256" key="13">
    <source>
        <dbReference type="SAM" id="Phobius"/>
    </source>
</evidence>
<evidence type="ECO:0000256" key="12">
    <source>
        <dbReference type="SAM" id="MobiDB-lite"/>
    </source>
</evidence>
<evidence type="ECO:0000313" key="15">
    <source>
        <dbReference type="EMBL" id="RKN29477.1"/>
    </source>
</evidence>
<keyword evidence="13" id="KW-1133">Transmembrane helix</keyword>
<comment type="catalytic activity">
    <reaction evidence="8">
        <text>O-phospho-L-threonyl-[protein] + H2O = L-threonyl-[protein] + phosphate</text>
        <dbReference type="Rhea" id="RHEA:47004"/>
        <dbReference type="Rhea" id="RHEA-COMP:11060"/>
        <dbReference type="Rhea" id="RHEA-COMP:11605"/>
        <dbReference type="ChEBI" id="CHEBI:15377"/>
        <dbReference type="ChEBI" id="CHEBI:30013"/>
        <dbReference type="ChEBI" id="CHEBI:43474"/>
        <dbReference type="ChEBI" id="CHEBI:61977"/>
        <dbReference type="EC" id="3.1.3.16"/>
    </reaction>
</comment>
<dbReference type="SMART" id="SM00331">
    <property type="entry name" value="PP2C_SIG"/>
    <property type="match status" value="1"/>
</dbReference>
<evidence type="ECO:0000256" key="11">
    <source>
        <dbReference type="ARBA" id="ARBA00079123"/>
    </source>
</evidence>
<dbReference type="Gene3D" id="3.60.40.10">
    <property type="entry name" value="PPM-type phosphatase domain"/>
    <property type="match status" value="1"/>
</dbReference>
<name>A0A3A9YCI7_9ACTN</name>
<organism evidence="15 16">
    <name type="scientific">Micromonospora musae</name>
    <dbReference type="NCBI Taxonomy" id="1894970"/>
    <lineage>
        <taxon>Bacteria</taxon>
        <taxon>Bacillati</taxon>
        <taxon>Actinomycetota</taxon>
        <taxon>Actinomycetes</taxon>
        <taxon>Micromonosporales</taxon>
        <taxon>Micromonosporaceae</taxon>
        <taxon>Micromonospora</taxon>
    </lineage>
</organism>
<evidence type="ECO:0000259" key="14">
    <source>
        <dbReference type="PROSITE" id="PS51746"/>
    </source>
</evidence>
<sequence length="501" mass="51797">MTLTLRYAAHSDRGLIRDGNQDSVYAGPRLLAVADGMGGMAAGDVASNIVIGAMAPLDEDVPGDALVDALRSAVGTANQQLRDTVDANPQLEGMGTTLTATLFSGSKLGMVHIGDSRAYLLRNGEFAQITKDDTYVQMLVDEGRISAEEASSHPQRSLLTRALDGRDIDPEYSVRQVLPGDRYLICSDGLSGVVSADTIGETMREYTDPQQCVERLVQLALRGGGPDNITVIIADATDQDIVEATPIVGGAAARDRGMATSADISTPAARASALSAPRSPAPEEPTPDEDEPERRRHRPVRAAAMGIALLVILGGGLFAGWSYTQQQYYVGATEEGQVAVFRGIQGQIAGLDLSTVHSTSPAQLDDLTLAAQEQVKQGIPAKSEPDAERRLAELTSEDPTNPNLKPVCPSPSTPVASSTPSTPSTPSTSSSPSPSTVATTPTPSGSAAVGAPTASSRVGQVSNSPSPSGSVVGTEPTSTPDAPPSDSAPPALDPAGCRSPE</sequence>
<proteinExistence type="predicted"/>
<dbReference type="PANTHER" id="PTHR47992">
    <property type="entry name" value="PROTEIN PHOSPHATASE"/>
    <property type="match status" value="1"/>
</dbReference>
<evidence type="ECO:0000256" key="2">
    <source>
        <dbReference type="ARBA" id="ARBA00013081"/>
    </source>
</evidence>
<dbReference type="AlphaFoldDB" id="A0A3A9YCI7"/>
<dbReference type="EC" id="3.1.3.16" evidence="2"/>
<feature type="transmembrane region" description="Helical" evidence="13">
    <location>
        <begin position="302"/>
        <end position="323"/>
    </location>
</feature>
<dbReference type="Pfam" id="PF13672">
    <property type="entry name" value="PP2C_2"/>
    <property type="match status" value="1"/>
</dbReference>
<keyword evidence="5" id="KW-0904">Protein phosphatase</keyword>
<gene>
    <name evidence="15" type="ORF">D7044_21715</name>
</gene>
<dbReference type="SUPFAM" id="SSF81606">
    <property type="entry name" value="PP2C-like"/>
    <property type="match status" value="1"/>
</dbReference>
<accession>A0A3A9YCI7</accession>
<evidence type="ECO:0000313" key="16">
    <source>
        <dbReference type="Proteomes" id="UP000275865"/>
    </source>
</evidence>
<dbReference type="CDD" id="cd00143">
    <property type="entry name" value="PP2Cc"/>
    <property type="match status" value="1"/>
</dbReference>
<feature type="compositionally biased region" description="Low complexity" evidence="12">
    <location>
        <begin position="265"/>
        <end position="278"/>
    </location>
</feature>
<dbReference type="SMART" id="SM00332">
    <property type="entry name" value="PP2Cc"/>
    <property type="match status" value="1"/>
</dbReference>
<feature type="domain" description="PPM-type phosphatase" evidence="14">
    <location>
        <begin position="6"/>
        <end position="236"/>
    </location>
</feature>
<keyword evidence="13" id="KW-0812">Transmembrane</keyword>
<keyword evidence="3" id="KW-0479">Metal-binding</keyword>
<keyword evidence="4" id="KW-0378">Hydrolase</keyword>
<feature type="compositionally biased region" description="Low complexity" evidence="12">
    <location>
        <begin position="458"/>
        <end position="480"/>
    </location>
</feature>
<feature type="region of interest" description="Disordered" evidence="12">
    <location>
        <begin position="258"/>
        <end position="297"/>
    </location>
</feature>
<dbReference type="RefSeq" id="WP_120690059.1">
    <property type="nucleotide sequence ID" value="NZ_RAZT01000011.1"/>
</dbReference>
<evidence type="ECO:0000256" key="6">
    <source>
        <dbReference type="ARBA" id="ARBA00023211"/>
    </source>
</evidence>
<evidence type="ECO:0000256" key="5">
    <source>
        <dbReference type="ARBA" id="ARBA00022912"/>
    </source>
</evidence>
<dbReference type="PROSITE" id="PS51746">
    <property type="entry name" value="PPM_2"/>
    <property type="match status" value="1"/>
</dbReference>
<evidence type="ECO:0000256" key="1">
    <source>
        <dbReference type="ARBA" id="ARBA00001936"/>
    </source>
</evidence>
<dbReference type="FunFam" id="3.60.40.10:FF:000002">
    <property type="entry name" value="Serine/threonine phosphatase stp"/>
    <property type="match status" value="1"/>
</dbReference>
<dbReference type="InterPro" id="IPR036457">
    <property type="entry name" value="PPM-type-like_dom_sf"/>
</dbReference>
<comment type="catalytic activity">
    <reaction evidence="7">
        <text>O-phospho-L-seryl-[protein] + H2O = L-seryl-[protein] + phosphate</text>
        <dbReference type="Rhea" id="RHEA:20629"/>
        <dbReference type="Rhea" id="RHEA-COMP:9863"/>
        <dbReference type="Rhea" id="RHEA-COMP:11604"/>
        <dbReference type="ChEBI" id="CHEBI:15377"/>
        <dbReference type="ChEBI" id="CHEBI:29999"/>
        <dbReference type="ChEBI" id="CHEBI:43474"/>
        <dbReference type="ChEBI" id="CHEBI:83421"/>
        <dbReference type="EC" id="3.1.3.16"/>
    </reaction>
</comment>
<feature type="region of interest" description="Disordered" evidence="12">
    <location>
        <begin position="394"/>
        <end position="501"/>
    </location>
</feature>
<protein>
    <recommendedName>
        <fullName evidence="9">Serine/threonine protein phosphatase PstP</fullName>
        <ecNumber evidence="2">3.1.3.16</ecNumber>
    </recommendedName>
    <alternativeName>
        <fullName evidence="11">Mycobacterial Ser/Thr phosphatase</fullName>
    </alternativeName>
    <alternativeName>
        <fullName evidence="10">PP2C-family Ser/Thr phosphatase</fullName>
    </alternativeName>
</protein>
<dbReference type="EMBL" id="RAZT01000011">
    <property type="protein sequence ID" value="RKN29477.1"/>
    <property type="molecule type" value="Genomic_DNA"/>
</dbReference>
<dbReference type="InterPro" id="IPR001932">
    <property type="entry name" value="PPM-type_phosphatase-like_dom"/>
</dbReference>
<evidence type="ECO:0000256" key="9">
    <source>
        <dbReference type="ARBA" id="ARBA00071184"/>
    </source>
</evidence>
<comment type="caution">
    <text evidence="15">The sequence shown here is derived from an EMBL/GenBank/DDBJ whole genome shotgun (WGS) entry which is preliminary data.</text>
</comment>
<comment type="cofactor">
    <cofactor evidence="1">
        <name>Mn(2+)</name>
        <dbReference type="ChEBI" id="CHEBI:29035"/>
    </cofactor>
</comment>
<keyword evidence="13" id="KW-0472">Membrane</keyword>
<feature type="compositionally biased region" description="Low complexity" evidence="12">
    <location>
        <begin position="413"/>
        <end position="444"/>
    </location>
</feature>
<evidence type="ECO:0000256" key="8">
    <source>
        <dbReference type="ARBA" id="ARBA00048336"/>
    </source>
</evidence>
<evidence type="ECO:0000256" key="4">
    <source>
        <dbReference type="ARBA" id="ARBA00022801"/>
    </source>
</evidence>